<organism evidence="1 2">
    <name type="scientific">Streptomyces bambusae</name>
    <dbReference type="NCBI Taxonomy" id="1550616"/>
    <lineage>
        <taxon>Bacteria</taxon>
        <taxon>Bacillati</taxon>
        <taxon>Actinomycetota</taxon>
        <taxon>Actinomycetes</taxon>
        <taxon>Kitasatosporales</taxon>
        <taxon>Streptomycetaceae</taxon>
        <taxon>Streptomyces</taxon>
    </lineage>
</organism>
<feature type="non-terminal residue" evidence="1">
    <location>
        <position position="50"/>
    </location>
</feature>
<dbReference type="EMBL" id="WTFF01000181">
    <property type="protein sequence ID" value="MBW5484660.1"/>
    <property type="molecule type" value="Genomic_DNA"/>
</dbReference>
<dbReference type="Proteomes" id="UP000812013">
    <property type="component" value="Unassembled WGS sequence"/>
</dbReference>
<proteinExistence type="predicted"/>
<comment type="caution">
    <text evidence="1">The sequence shown here is derived from an EMBL/GenBank/DDBJ whole genome shotgun (WGS) entry which is preliminary data.</text>
</comment>
<protein>
    <submittedName>
        <fullName evidence="1">Acyl-CoA dehydrogenase</fullName>
    </submittedName>
</protein>
<keyword evidence="2" id="KW-1185">Reference proteome</keyword>
<name>A0ABS6ZA81_9ACTN</name>
<accession>A0ABS6ZA81</accession>
<evidence type="ECO:0000313" key="1">
    <source>
        <dbReference type="EMBL" id="MBW5484660.1"/>
    </source>
</evidence>
<gene>
    <name evidence="1" type="ORF">GPJ59_22970</name>
</gene>
<evidence type="ECO:0000313" key="2">
    <source>
        <dbReference type="Proteomes" id="UP000812013"/>
    </source>
</evidence>
<reference evidence="1 2" key="1">
    <citation type="submission" date="2019-12" db="EMBL/GenBank/DDBJ databases">
        <title>Genome sequence of Streptomyces bambusae.</title>
        <authorList>
            <person name="Bansal K."/>
            <person name="Choksket S."/>
            <person name="Korpole S."/>
            <person name="Patil P.B."/>
        </authorList>
    </citation>
    <scope>NUCLEOTIDE SEQUENCE [LARGE SCALE GENOMIC DNA]</scope>
    <source>
        <strain evidence="1 2">SK60</strain>
    </source>
</reference>
<sequence>MDFQPTEDQRALRAGVRELLGRRFGRDALRAAVDGAAAADGGAAVGGAAA</sequence>